<dbReference type="GO" id="GO:0005829">
    <property type="term" value="C:cytosol"/>
    <property type="evidence" value="ECO:0007669"/>
    <property type="project" value="TreeGrafter"/>
</dbReference>
<comment type="caution">
    <text evidence="4">The sequence shown here is derived from an EMBL/GenBank/DDBJ whole genome shotgun (WGS) entry which is preliminary data.</text>
</comment>
<evidence type="ECO:0000256" key="2">
    <source>
        <dbReference type="ARBA" id="ARBA00022777"/>
    </source>
</evidence>
<dbReference type="GO" id="GO:0005536">
    <property type="term" value="F:D-glucose binding"/>
    <property type="evidence" value="ECO:0007669"/>
    <property type="project" value="InterPro"/>
</dbReference>
<dbReference type="Proteomes" id="UP000289411">
    <property type="component" value="Unassembled WGS sequence"/>
</dbReference>
<dbReference type="OrthoDB" id="9800595at2"/>
<evidence type="ECO:0000256" key="1">
    <source>
        <dbReference type="ARBA" id="ARBA00022679"/>
    </source>
</evidence>
<dbReference type="EMBL" id="QYBC01000012">
    <property type="protein sequence ID" value="RYB03935.1"/>
    <property type="molecule type" value="Genomic_DNA"/>
</dbReference>
<dbReference type="PANTHER" id="PTHR47690:SF1">
    <property type="entry name" value="GLUCOKINASE"/>
    <property type="match status" value="1"/>
</dbReference>
<reference evidence="4 5" key="1">
    <citation type="submission" date="2018-09" db="EMBL/GenBank/DDBJ databases">
        <authorList>
            <person name="Grouzdev D.S."/>
            <person name="Krutkina M.S."/>
        </authorList>
    </citation>
    <scope>NUCLEOTIDE SEQUENCE [LARGE SCALE GENOMIC DNA]</scope>
    <source>
        <strain evidence="4 5">RmlP001</strain>
    </source>
</reference>
<accession>A0A4V1RIH6</accession>
<dbReference type="GO" id="GO:0006096">
    <property type="term" value="P:glycolytic process"/>
    <property type="evidence" value="ECO:0007669"/>
    <property type="project" value="InterPro"/>
</dbReference>
<dbReference type="SUPFAM" id="SSF53067">
    <property type="entry name" value="Actin-like ATPase domain"/>
    <property type="match status" value="1"/>
</dbReference>
<comment type="similarity">
    <text evidence="3">Belongs to the bacterial glucokinase family.</text>
</comment>
<proteinExistence type="inferred from homology"/>
<dbReference type="PANTHER" id="PTHR47690">
    <property type="entry name" value="GLUCOKINASE"/>
    <property type="match status" value="1"/>
</dbReference>
<name>A0A4V1RIH6_9HYPH</name>
<keyword evidence="2 4" id="KW-0418">Kinase</keyword>
<evidence type="ECO:0000313" key="4">
    <source>
        <dbReference type="EMBL" id="RYB03935.1"/>
    </source>
</evidence>
<dbReference type="InterPro" id="IPR050201">
    <property type="entry name" value="Bacterial_glucokinase"/>
</dbReference>
<keyword evidence="5" id="KW-1185">Reference proteome</keyword>
<dbReference type="GO" id="GO:0004340">
    <property type="term" value="F:glucokinase activity"/>
    <property type="evidence" value="ECO:0007669"/>
    <property type="project" value="InterPro"/>
</dbReference>
<sequence>MLFPYPVAVCDIGGTNCRISIQDGPDAPLRHLPHQLTGDFPGLGEAIAAATAGDAAKPRSVIACGAGPVDGRRLMLTNAPWVMDGPAVAAMLDLSNGLLLNDFEAQALSLPSLQADWVRPIGPVLPSGPGPRVILGPGTGLGIAALVEAEGRFVPVSSEACHAGFGPATAEEEAFWPHLERARGRITSESVLSGVGLERLHRARLAAKGAPGAPRITAADITATALASRAGEEAATVRCYLGLVARFAGDIAISFMATGGVTLAGGILPRIADLIDDAAFRAAFEDKAPVAALTRHIGTRLVTHTDSVLGGMAALAAHPDRFVLDYRARQWRE</sequence>
<dbReference type="GO" id="GO:0005524">
    <property type="term" value="F:ATP binding"/>
    <property type="evidence" value="ECO:0007669"/>
    <property type="project" value="InterPro"/>
</dbReference>
<protein>
    <submittedName>
        <fullName evidence="4">Glucokinase</fullName>
    </submittedName>
</protein>
<gene>
    <name evidence="4" type="ORF">D3272_15195</name>
</gene>
<dbReference type="InterPro" id="IPR043129">
    <property type="entry name" value="ATPase_NBD"/>
</dbReference>
<dbReference type="Gene3D" id="3.40.367.20">
    <property type="match status" value="1"/>
</dbReference>
<evidence type="ECO:0000313" key="5">
    <source>
        <dbReference type="Proteomes" id="UP000289411"/>
    </source>
</evidence>
<dbReference type="RefSeq" id="WP_129220054.1">
    <property type="nucleotide sequence ID" value="NZ_QYBC01000012.1"/>
</dbReference>
<keyword evidence="1" id="KW-0808">Transferase</keyword>
<dbReference type="CDD" id="cd24008">
    <property type="entry name" value="ASKHA_NBD_GLK"/>
    <property type="match status" value="1"/>
</dbReference>
<dbReference type="Gene3D" id="3.30.420.40">
    <property type="match status" value="1"/>
</dbReference>
<dbReference type="InterPro" id="IPR003836">
    <property type="entry name" value="Glucokinase"/>
</dbReference>
<dbReference type="AlphaFoldDB" id="A0A4V1RIH6"/>
<organism evidence="4 5">
    <name type="scientific">Lichenibacterium ramalinae</name>
    <dbReference type="NCBI Taxonomy" id="2316527"/>
    <lineage>
        <taxon>Bacteria</taxon>
        <taxon>Pseudomonadati</taxon>
        <taxon>Pseudomonadota</taxon>
        <taxon>Alphaproteobacteria</taxon>
        <taxon>Hyphomicrobiales</taxon>
        <taxon>Lichenihabitantaceae</taxon>
        <taxon>Lichenibacterium</taxon>
    </lineage>
</organism>
<evidence type="ECO:0000256" key="3">
    <source>
        <dbReference type="RuleBase" id="RU004046"/>
    </source>
</evidence>
<reference evidence="4 5" key="2">
    <citation type="submission" date="2019-02" db="EMBL/GenBank/DDBJ databases">
        <title>'Lichenibacterium ramalinii' gen. nov. sp. nov., 'Lichenibacterium minor' gen. nov. sp. nov.</title>
        <authorList>
            <person name="Pankratov T."/>
        </authorList>
    </citation>
    <scope>NUCLEOTIDE SEQUENCE [LARGE SCALE GENOMIC DNA]</scope>
    <source>
        <strain evidence="4 5">RmlP001</strain>
    </source>
</reference>
<dbReference type="Pfam" id="PF02685">
    <property type="entry name" value="Glucokinase"/>
    <property type="match status" value="1"/>
</dbReference>